<dbReference type="PANTHER" id="PTHR39599">
    <property type="entry name" value="GPI-ANCHORED PROTEIN (EUROFUNG)-RELATED-RELATED"/>
    <property type="match status" value="1"/>
</dbReference>
<evidence type="ECO:0000313" key="4">
    <source>
        <dbReference type="Proteomes" id="UP001215712"/>
    </source>
</evidence>
<feature type="chain" id="PRO_5042284086" evidence="2">
    <location>
        <begin position="21"/>
        <end position="260"/>
    </location>
</feature>
<dbReference type="EMBL" id="JAQJAN010000013">
    <property type="protein sequence ID" value="KAJ5712262.1"/>
    <property type="molecule type" value="Genomic_DNA"/>
</dbReference>
<sequence>MRASWWIGICAICLPTSINALEITSFVPAQTVSPNKRAFEVLQLLKRNDNCPSGYNACTNEGNSAACCKSGTNCTKDSANQIACCPTGASCTGTLTGTATSTETTGSGFEFPQGATTTTTTTTSEDSGSGATSTVSGVYPFVYVPTSLSNAKTCSSYYSLCQSEYTGCTQALMGRWGVTVAGSDGGITVEAITATSEATSICSSLKSSACHGLSLGYCETLETATATATAQGNGAPQQGRSTSLHDLVLGLAVGVAGMFI</sequence>
<evidence type="ECO:0000256" key="1">
    <source>
        <dbReference type="SAM" id="MobiDB-lite"/>
    </source>
</evidence>
<dbReference type="PANTHER" id="PTHR39599:SF1">
    <property type="entry name" value="GPI-ANCHORED PROTEIN (EUROFUNG)"/>
    <property type="match status" value="1"/>
</dbReference>
<evidence type="ECO:0000256" key="2">
    <source>
        <dbReference type="SAM" id="SignalP"/>
    </source>
</evidence>
<gene>
    <name evidence="3" type="ORF">N7493_008730</name>
</gene>
<keyword evidence="2" id="KW-0732">Signal</keyword>
<feature type="signal peptide" evidence="2">
    <location>
        <begin position="1"/>
        <end position="20"/>
    </location>
</feature>
<dbReference type="Proteomes" id="UP001215712">
    <property type="component" value="Unassembled WGS sequence"/>
</dbReference>
<evidence type="ECO:0000313" key="3">
    <source>
        <dbReference type="EMBL" id="KAJ5712262.1"/>
    </source>
</evidence>
<protein>
    <submittedName>
        <fullName evidence="3">Uncharacterized protein</fullName>
    </submittedName>
</protein>
<proteinExistence type="predicted"/>
<reference evidence="3" key="2">
    <citation type="submission" date="2023-01" db="EMBL/GenBank/DDBJ databases">
        <authorList>
            <person name="Petersen C."/>
        </authorList>
    </citation>
    <scope>NUCLEOTIDE SEQUENCE</scope>
    <source>
        <strain evidence="3">IBT 17514</strain>
    </source>
</reference>
<feature type="region of interest" description="Disordered" evidence="1">
    <location>
        <begin position="102"/>
        <end position="132"/>
    </location>
</feature>
<organism evidence="3 4">
    <name type="scientific">Penicillium malachiteum</name>
    <dbReference type="NCBI Taxonomy" id="1324776"/>
    <lineage>
        <taxon>Eukaryota</taxon>
        <taxon>Fungi</taxon>
        <taxon>Dikarya</taxon>
        <taxon>Ascomycota</taxon>
        <taxon>Pezizomycotina</taxon>
        <taxon>Eurotiomycetes</taxon>
        <taxon>Eurotiomycetidae</taxon>
        <taxon>Eurotiales</taxon>
        <taxon>Aspergillaceae</taxon>
        <taxon>Penicillium</taxon>
    </lineage>
</organism>
<keyword evidence="4" id="KW-1185">Reference proteome</keyword>
<comment type="caution">
    <text evidence="3">The sequence shown here is derived from an EMBL/GenBank/DDBJ whole genome shotgun (WGS) entry which is preliminary data.</text>
</comment>
<reference evidence="3" key="1">
    <citation type="journal article" date="2023" name="IMA Fungus">
        <title>Comparative genomic study of the Penicillium genus elucidates a diverse pangenome and 15 lateral gene transfer events.</title>
        <authorList>
            <person name="Petersen C."/>
            <person name="Sorensen T."/>
            <person name="Nielsen M.R."/>
            <person name="Sondergaard T.E."/>
            <person name="Sorensen J.L."/>
            <person name="Fitzpatrick D.A."/>
            <person name="Frisvad J.C."/>
            <person name="Nielsen K.L."/>
        </authorList>
    </citation>
    <scope>NUCLEOTIDE SEQUENCE</scope>
    <source>
        <strain evidence="3">IBT 17514</strain>
    </source>
</reference>
<dbReference type="AlphaFoldDB" id="A0AAD6MSY0"/>
<accession>A0AAD6MSY0</accession>
<name>A0AAD6MSY0_9EURO</name>